<reference evidence="7 8" key="1">
    <citation type="submission" date="2019-09" db="EMBL/GenBank/DDBJ databases">
        <title>Draft genome sequence of 3 type strains from the CCUG.</title>
        <authorList>
            <person name="Pineiro-Iglesias B."/>
            <person name="Tunovic T."/>
            <person name="Unosson C."/>
            <person name="Inganas E."/>
            <person name="Ohlen M."/>
            <person name="Cardew S."/>
            <person name="Jensie-Markopoulos S."/>
            <person name="Salva-Serra F."/>
            <person name="Jaen-Luchoro D."/>
            <person name="Karlsson R."/>
            <person name="Svensson-Stadler L."/>
            <person name="Chun J."/>
            <person name="Moore E."/>
        </authorList>
    </citation>
    <scope>NUCLEOTIDE SEQUENCE [LARGE SCALE GENOMIC DNA]</scope>
    <source>
        <strain evidence="7 8">CCUG 65427</strain>
    </source>
</reference>
<comment type="catalytic activity">
    <reaction evidence="1">
        <text>chorismate = isochorismate</text>
        <dbReference type="Rhea" id="RHEA:18985"/>
        <dbReference type="ChEBI" id="CHEBI:29748"/>
        <dbReference type="ChEBI" id="CHEBI:29780"/>
        <dbReference type="EC" id="5.4.4.2"/>
    </reaction>
</comment>
<organism evidence="7 8">
    <name type="scientific">Veillonella seminalis</name>
    <dbReference type="NCBI Taxonomy" id="1502943"/>
    <lineage>
        <taxon>Bacteria</taxon>
        <taxon>Bacillati</taxon>
        <taxon>Bacillota</taxon>
        <taxon>Negativicutes</taxon>
        <taxon>Veillonellales</taxon>
        <taxon>Veillonellaceae</taxon>
        <taxon>Veillonella</taxon>
    </lineage>
</organism>
<evidence type="ECO:0000256" key="2">
    <source>
        <dbReference type="ARBA" id="ARBA00005297"/>
    </source>
</evidence>
<feature type="domain" description="Chorismate-utilising enzyme C-terminal" evidence="6">
    <location>
        <begin position="130"/>
        <end position="383"/>
    </location>
</feature>
<dbReference type="InterPro" id="IPR004561">
    <property type="entry name" value="IsoChor_synthase"/>
</dbReference>
<dbReference type="EC" id="5.4.4.2" evidence="3"/>
<evidence type="ECO:0000256" key="1">
    <source>
        <dbReference type="ARBA" id="ARBA00000799"/>
    </source>
</evidence>
<dbReference type="Pfam" id="PF00425">
    <property type="entry name" value="Chorismate_bind"/>
    <property type="match status" value="1"/>
</dbReference>
<comment type="caution">
    <text evidence="7">The sequence shown here is derived from an EMBL/GenBank/DDBJ whole genome shotgun (WGS) entry which is preliminary data.</text>
</comment>
<dbReference type="InterPro" id="IPR015890">
    <property type="entry name" value="Chorismate_C"/>
</dbReference>
<dbReference type="SUPFAM" id="SSF56322">
    <property type="entry name" value="ADC synthase"/>
    <property type="match status" value="1"/>
</dbReference>
<dbReference type="AlphaFoldDB" id="A0A833FK53"/>
<name>A0A833FK53_9FIRM</name>
<protein>
    <recommendedName>
        <fullName evidence="3">isochorismate synthase</fullName>
        <ecNumber evidence="3">5.4.4.2</ecNumber>
    </recommendedName>
    <alternativeName>
        <fullName evidence="5">Isochorismate mutase</fullName>
    </alternativeName>
</protein>
<accession>A0A833FK53</accession>
<dbReference type="PANTHER" id="PTHR42839">
    <property type="entry name" value="ISOCHORISMATE SYNTHASE ENTC"/>
    <property type="match status" value="1"/>
</dbReference>
<dbReference type="EMBL" id="WBKH01000002">
    <property type="protein sequence ID" value="KAB1479438.1"/>
    <property type="molecule type" value="Genomic_DNA"/>
</dbReference>
<evidence type="ECO:0000313" key="8">
    <source>
        <dbReference type="Proteomes" id="UP000434554"/>
    </source>
</evidence>
<evidence type="ECO:0000313" key="7">
    <source>
        <dbReference type="EMBL" id="KAB1479438.1"/>
    </source>
</evidence>
<evidence type="ECO:0000256" key="5">
    <source>
        <dbReference type="ARBA" id="ARBA00041564"/>
    </source>
</evidence>
<sequence length="391" mass="43947">MRMFMKYTIFPTDISEPLAVWQHFDGEERVYWHDTQVNRVIVAAGRVKRITEAELPEYPWAWYSRTFFDTVTDKAWQDMGNELVVFTHYYVQEEGRAYWVTAADEPPTVKSDAITPTDHVYRQADADDYAAWQALFGHIQAGIAAGTVTKVVASRKVTLESDKPFDSTSIIGRLVAQNQGAFIFAYSKGEAVFLGASPEVLVRKRGQDFMSYALAGTMKKDDIHDQGARLLADAKNRYEHNIVVDMIKSTMSDLCERVEVKDTHIMELPNLYHLRTLLYGHDTEHSILTMAKALHPTPAMGGEPREAALALLKQYEPYERGLYAAPIGWVCGNTPLFREAGDGLLIVGIRSALIHGKTLYAYAGCGVVADSDCRSEYTETMTKLQTILRAL</sequence>
<gene>
    <name evidence="7" type="ORF">F8R14_01930</name>
</gene>
<evidence type="ECO:0000256" key="4">
    <source>
        <dbReference type="ARBA" id="ARBA00023235"/>
    </source>
</evidence>
<dbReference type="InterPro" id="IPR005801">
    <property type="entry name" value="ADC_synthase"/>
</dbReference>
<comment type="similarity">
    <text evidence="2">Belongs to the isochorismate synthase family.</text>
</comment>
<evidence type="ECO:0000259" key="6">
    <source>
        <dbReference type="Pfam" id="PF00425"/>
    </source>
</evidence>
<dbReference type="PANTHER" id="PTHR42839:SF2">
    <property type="entry name" value="ISOCHORISMATE SYNTHASE ENTC"/>
    <property type="match status" value="1"/>
</dbReference>
<dbReference type="Proteomes" id="UP000434554">
    <property type="component" value="Unassembled WGS sequence"/>
</dbReference>
<keyword evidence="4 7" id="KW-0413">Isomerase</keyword>
<dbReference type="Gene3D" id="3.60.120.10">
    <property type="entry name" value="Anthranilate synthase"/>
    <property type="match status" value="1"/>
</dbReference>
<proteinExistence type="inferred from homology"/>
<dbReference type="GO" id="GO:0008909">
    <property type="term" value="F:isochorismate synthase activity"/>
    <property type="evidence" value="ECO:0007669"/>
    <property type="project" value="UniProtKB-EC"/>
</dbReference>
<evidence type="ECO:0000256" key="3">
    <source>
        <dbReference type="ARBA" id="ARBA00012824"/>
    </source>
</evidence>
<dbReference type="NCBIfam" id="TIGR00543">
    <property type="entry name" value="isochor_syn"/>
    <property type="match status" value="1"/>
</dbReference>